<proteinExistence type="predicted"/>
<accession>A0A7Y7WIY5</accession>
<evidence type="ECO:0000313" key="2">
    <source>
        <dbReference type="Proteomes" id="UP000582981"/>
    </source>
</evidence>
<gene>
    <name evidence="1" type="ORF">HX829_27990</name>
</gene>
<sequence length="262" mass="29285">MTDPLSHYTPTDEQLVAFLDDELDAEERGRIEAALARDESVAERLEWLMRSDLPFQEAYGELLEQAPQARLEAMLHNLPTEKKAATPMSRRSFLAVAASFMVAGIAADRLFQAWQTPAPSSEISWRGLVADYMALYTAQTLENLPGDDATHRAQLQSVQQHLGLALDPAQVQLPVAQLKRAQMLEYEHIPIAQINYLDPQHGPLALCITHSKTGTRAMAQEVRHGMNVVFWSGPTYAYMLIGRNSVAELNDMADLLRQRFAS</sequence>
<protein>
    <submittedName>
        <fullName evidence="1">Transcriptional regulator</fullName>
    </submittedName>
</protein>
<reference evidence="1 2" key="1">
    <citation type="submission" date="2020-04" db="EMBL/GenBank/DDBJ databases">
        <title>Molecular characterization of pseudomonads from Agaricus bisporus reveal novel blotch 2 pathogens in Western Europe.</title>
        <authorList>
            <person name="Taparia T."/>
            <person name="Krijger M."/>
            <person name="Haynes E."/>
            <person name="Elpinstone J.G."/>
            <person name="Noble R."/>
            <person name="Van Der Wolf J."/>
        </authorList>
    </citation>
    <scope>NUCLEOTIDE SEQUENCE [LARGE SCALE GENOMIC DNA]</scope>
    <source>
        <strain evidence="1 2">F1001</strain>
    </source>
</reference>
<dbReference type="Proteomes" id="UP000582981">
    <property type="component" value="Unassembled WGS sequence"/>
</dbReference>
<name>A0A7Y7WIY5_9PSED</name>
<comment type="caution">
    <text evidence="1">The sequence shown here is derived from an EMBL/GenBank/DDBJ whole genome shotgun (WGS) entry which is preliminary data.</text>
</comment>
<organism evidence="1 2">
    <name type="scientific">Pseudomonas gingeri</name>
    <dbReference type="NCBI Taxonomy" id="117681"/>
    <lineage>
        <taxon>Bacteria</taxon>
        <taxon>Pseudomonadati</taxon>
        <taxon>Pseudomonadota</taxon>
        <taxon>Gammaproteobacteria</taxon>
        <taxon>Pseudomonadales</taxon>
        <taxon>Pseudomonadaceae</taxon>
        <taxon>Pseudomonas</taxon>
    </lineage>
</organism>
<evidence type="ECO:0000313" key="1">
    <source>
        <dbReference type="EMBL" id="NWB50320.1"/>
    </source>
</evidence>
<dbReference type="AlphaFoldDB" id="A0A7Y7WIY5"/>
<dbReference type="EMBL" id="JACAPU010000043">
    <property type="protein sequence ID" value="NWB50320.1"/>
    <property type="molecule type" value="Genomic_DNA"/>
</dbReference>
<dbReference type="RefSeq" id="WP_100941138.1">
    <property type="nucleotide sequence ID" value="NZ_JACAPU010000043.1"/>
</dbReference>